<keyword evidence="2" id="KW-1185">Reference proteome</keyword>
<name>A0ACB7Y1L4_9ERIC</name>
<protein>
    <submittedName>
        <fullName evidence="1">Uncharacterized protein</fullName>
    </submittedName>
</protein>
<sequence length="405" mass="44328">MIRSCSQLFTLFVDNFPDTKDQIWLERTFSNYGIVRDVCIPVKRSKKGSKFGFVCFDCSVAAGIAIYRANGLKVDGRQLHVKRASFELDSNKNDIRKINGTTEASKKGEGRRQTNMEYRVVDRKSYAQAVKAIENRDIQCLVANLESEKGDVDMAQNNVDELDGLVDMEARNDGGESNKTKNNTEYGEGNRHVEDDNYSKVSKKAHLIEGKTSEECNEVSSNAEDIEMVAESEKANELGSFERGLQVDNAIYMKPVSSEKGIDDKIINYTGSSSSIDLSIAGSVEREPNTNASNADVVFQDKLGYLGMSFLNTGAVGLPPSTSTHPPSLLLADLPFQHHFQSSSAPFSAAVACIPIIIRHSPSSFVVIGHSPSSFVVAACIPIGYWLGPIESVVLHGWFGTSSSE</sequence>
<reference evidence="1 2" key="1">
    <citation type="journal article" date="2021" name="Hortic Res">
        <title>High-quality reference genome and annotation aids understanding of berry development for evergreen blueberry (Vaccinium darrowii).</title>
        <authorList>
            <person name="Yu J."/>
            <person name="Hulse-Kemp A.M."/>
            <person name="Babiker E."/>
            <person name="Staton M."/>
        </authorList>
    </citation>
    <scope>NUCLEOTIDE SEQUENCE [LARGE SCALE GENOMIC DNA]</scope>
    <source>
        <strain evidence="2">cv. NJ 8807/NJ 8810</strain>
        <tissue evidence="1">Young leaf</tissue>
    </source>
</reference>
<organism evidence="1 2">
    <name type="scientific">Vaccinium darrowii</name>
    <dbReference type="NCBI Taxonomy" id="229202"/>
    <lineage>
        <taxon>Eukaryota</taxon>
        <taxon>Viridiplantae</taxon>
        <taxon>Streptophyta</taxon>
        <taxon>Embryophyta</taxon>
        <taxon>Tracheophyta</taxon>
        <taxon>Spermatophyta</taxon>
        <taxon>Magnoliopsida</taxon>
        <taxon>eudicotyledons</taxon>
        <taxon>Gunneridae</taxon>
        <taxon>Pentapetalae</taxon>
        <taxon>asterids</taxon>
        <taxon>Ericales</taxon>
        <taxon>Ericaceae</taxon>
        <taxon>Vaccinioideae</taxon>
        <taxon>Vaccinieae</taxon>
        <taxon>Vaccinium</taxon>
    </lineage>
</organism>
<evidence type="ECO:0000313" key="2">
    <source>
        <dbReference type="Proteomes" id="UP000828048"/>
    </source>
</evidence>
<dbReference type="Proteomes" id="UP000828048">
    <property type="component" value="Chromosome 5"/>
</dbReference>
<gene>
    <name evidence="1" type="ORF">Vadar_022893</name>
</gene>
<dbReference type="EMBL" id="CM037155">
    <property type="protein sequence ID" value="KAH7847177.1"/>
    <property type="molecule type" value="Genomic_DNA"/>
</dbReference>
<proteinExistence type="predicted"/>
<comment type="caution">
    <text evidence="1">The sequence shown here is derived from an EMBL/GenBank/DDBJ whole genome shotgun (WGS) entry which is preliminary data.</text>
</comment>
<evidence type="ECO:0000313" key="1">
    <source>
        <dbReference type="EMBL" id="KAH7847177.1"/>
    </source>
</evidence>
<accession>A0ACB7Y1L4</accession>